<evidence type="ECO:0000313" key="3">
    <source>
        <dbReference type="Proteomes" id="UP000178912"/>
    </source>
</evidence>
<dbReference type="Pfam" id="PF00400">
    <property type="entry name" value="WD40"/>
    <property type="match status" value="1"/>
</dbReference>
<reference evidence="3" key="1">
    <citation type="submission" date="2016-03" db="EMBL/GenBank/DDBJ databases">
        <authorList>
            <person name="Guldener U."/>
        </authorList>
    </citation>
    <scope>NUCLEOTIDE SEQUENCE [LARGE SCALE GENOMIC DNA]</scope>
    <source>
        <strain evidence="3">04CH-RAC-A.6.1</strain>
    </source>
</reference>
<dbReference type="InterPro" id="IPR015943">
    <property type="entry name" value="WD40/YVTN_repeat-like_dom_sf"/>
</dbReference>
<evidence type="ECO:0000313" key="2">
    <source>
        <dbReference type="EMBL" id="CZS89280.1"/>
    </source>
</evidence>
<dbReference type="Gene3D" id="2.130.10.10">
    <property type="entry name" value="YVTN repeat-like/Quinoprotein amine dehydrogenase"/>
    <property type="match status" value="2"/>
</dbReference>
<dbReference type="Proteomes" id="UP000178912">
    <property type="component" value="Unassembled WGS sequence"/>
</dbReference>
<dbReference type="SUPFAM" id="SSF50978">
    <property type="entry name" value="WD40 repeat-like"/>
    <property type="match status" value="1"/>
</dbReference>
<dbReference type="InterPro" id="IPR001680">
    <property type="entry name" value="WD40_rpt"/>
</dbReference>
<dbReference type="OrthoDB" id="194358at2759"/>
<name>A0A1E1JUC7_9HELO</name>
<dbReference type="InterPro" id="IPR054471">
    <property type="entry name" value="GPIID_WHD"/>
</dbReference>
<gene>
    <name evidence="2" type="ORF">RAG0_00678</name>
</gene>
<dbReference type="AlphaFoldDB" id="A0A1E1JUC7"/>
<dbReference type="InterPro" id="IPR036322">
    <property type="entry name" value="WD40_repeat_dom_sf"/>
</dbReference>
<feature type="domain" description="GPI inositol-deacylase winged helix" evidence="1">
    <location>
        <begin position="94"/>
        <end position="166"/>
    </location>
</feature>
<dbReference type="SMART" id="SM00320">
    <property type="entry name" value="WD40"/>
    <property type="match status" value="3"/>
</dbReference>
<dbReference type="PANTHER" id="PTHR10039">
    <property type="entry name" value="AMELOGENIN"/>
    <property type="match status" value="1"/>
</dbReference>
<dbReference type="Pfam" id="PF22939">
    <property type="entry name" value="WHD_GPIID"/>
    <property type="match status" value="1"/>
</dbReference>
<keyword evidence="3" id="KW-1185">Reference proteome</keyword>
<sequence>MQEEDTTDDFRKYVDSTIDRVPNYAFGKEDLKRKILLKASGSFLWVSLVINRLAEAHSEEEAESILNESILNEVATDMNDLYARMLESVVHNSRTALAKSIYTLALLSLRPLKIEGLQLALKMDSQTIANLERVVSAISGQLILVNWRHEAEIVHRTARMYLLEQNTFPELESAQIKSAMNHGARANVLALSSDDKLLASSGEQRVKIWDTERGFQLWALDISHQILAFKFVHEDENLAAKTQGNYAICCMRKSSVWKAPWPQPSEAIFSPNYDHLAVNYPGHPLYVFDFVGRRFLGSLTREPESSTTSTHYTVDDLAFNPWPEINVLVVSYGDGERKIYDIVTSQLQYRKLDVFALSLKCNPDGRTLITGSSRGALKIYEFAGTQGDRLLPPYFMDAYDEGIKDIAYSGDSLRFADIRGIQCRIWEPAILDCKVVDKSSSQGELSQAVSIESQSVAILHVSSDPEMTALCSTIVGDYVFCGNGDRSVVYLETRTANQRSLLYKHSCGTRITSILFIEQQS</sequence>
<accession>A0A1E1JUC7</accession>
<dbReference type="EMBL" id="FJUX01000002">
    <property type="protein sequence ID" value="CZS89280.1"/>
    <property type="molecule type" value="Genomic_DNA"/>
</dbReference>
<evidence type="ECO:0000259" key="1">
    <source>
        <dbReference type="Pfam" id="PF22939"/>
    </source>
</evidence>
<proteinExistence type="predicted"/>
<organism evidence="2 3">
    <name type="scientific">Rhynchosporium agropyri</name>
    <dbReference type="NCBI Taxonomy" id="914238"/>
    <lineage>
        <taxon>Eukaryota</taxon>
        <taxon>Fungi</taxon>
        <taxon>Dikarya</taxon>
        <taxon>Ascomycota</taxon>
        <taxon>Pezizomycotina</taxon>
        <taxon>Leotiomycetes</taxon>
        <taxon>Helotiales</taxon>
        <taxon>Ploettnerulaceae</taxon>
        <taxon>Rhynchosporium</taxon>
    </lineage>
</organism>
<dbReference type="PANTHER" id="PTHR10039:SF16">
    <property type="entry name" value="GPI INOSITOL-DEACYLASE"/>
    <property type="match status" value="1"/>
</dbReference>
<protein>
    <recommendedName>
        <fullName evidence="1">GPI inositol-deacylase winged helix domain-containing protein</fullName>
    </recommendedName>
</protein>